<proteinExistence type="inferred from homology"/>
<dbReference type="GO" id="GO:0016740">
    <property type="term" value="F:transferase activity"/>
    <property type="evidence" value="ECO:0007669"/>
    <property type="project" value="UniProtKB-KW"/>
</dbReference>
<keyword evidence="3" id="KW-0378">Hydrolase</keyword>
<dbReference type="InterPro" id="IPR016667">
    <property type="entry name" value="Caps_polysacc_synth_CpsB/CapC"/>
</dbReference>
<dbReference type="Proteomes" id="UP000194003">
    <property type="component" value="Unassembled WGS sequence"/>
</dbReference>
<dbReference type="Gene3D" id="3.20.20.140">
    <property type="entry name" value="Metal-dependent hydrolases"/>
    <property type="match status" value="1"/>
</dbReference>
<dbReference type="PANTHER" id="PTHR39181">
    <property type="entry name" value="TYROSINE-PROTEIN PHOSPHATASE YWQE"/>
    <property type="match status" value="1"/>
</dbReference>
<sequence>MSDVIDLHCHILPGLDDGARSMDQALNMARMAQADGVTHIVATPHIQPGVFDNDAPRIRHSLSVMQRHLQERGIALQMSAAAEIRLTPSVLPALKKETLPLLNGLSGQARYVLLEFSHKGLVAGDLYWTELIVRAGFIPVLAHPERIRTFRDDPELLEPFMNLGCLTQLTAGSITGAFGARVAETADFILESGWAHVIASDGHGFNQRQPVLRDGVQMAAKVVGQACAEAMVSAAPRAILAGEPVQSVINALREGGDA</sequence>
<accession>A0A1Y2K8L1</accession>
<dbReference type="PANTHER" id="PTHR39181:SF1">
    <property type="entry name" value="TYROSINE-PROTEIN PHOSPHATASE YWQE"/>
    <property type="match status" value="1"/>
</dbReference>
<dbReference type="EMBL" id="LVJN01000018">
    <property type="protein sequence ID" value="OSM05016.1"/>
    <property type="molecule type" value="Genomic_DNA"/>
</dbReference>
<evidence type="ECO:0000313" key="6">
    <source>
        <dbReference type="Proteomes" id="UP000194003"/>
    </source>
</evidence>
<organism evidence="5 6">
    <name type="scientific">Magnetofaba australis IT-1</name>
    <dbReference type="NCBI Taxonomy" id="1434232"/>
    <lineage>
        <taxon>Bacteria</taxon>
        <taxon>Pseudomonadati</taxon>
        <taxon>Pseudomonadota</taxon>
        <taxon>Magnetococcia</taxon>
        <taxon>Magnetococcales</taxon>
        <taxon>Magnetococcaceae</taxon>
        <taxon>Magnetofaba</taxon>
    </lineage>
</organism>
<keyword evidence="6" id="KW-1185">Reference proteome</keyword>
<evidence type="ECO:0000256" key="4">
    <source>
        <dbReference type="ARBA" id="ARBA00051722"/>
    </source>
</evidence>
<evidence type="ECO:0000256" key="1">
    <source>
        <dbReference type="ARBA" id="ARBA00005750"/>
    </source>
</evidence>
<comment type="catalytic activity">
    <reaction evidence="4">
        <text>O-phospho-L-tyrosyl-[protein] + H2O = L-tyrosyl-[protein] + phosphate</text>
        <dbReference type="Rhea" id="RHEA:10684"/>
        <dbReference type="Rhea" id="RHEA-COMP:10136"/>
        <dbReference type="Rhea" id="RHEA-COMP:20101"/>
        <dbReference type="ChEBI" id="CHEBI:15377"/>
        <dbReference type="ChEBI" id="CHEBI:43474"/>
        <dbReference type="ChEBI" id="CHEBI:46858"/>
        <dbReference type="ChEBI" id="CHEBI:61978"/>
        <dbReference type="EC" id="3.1.3.48"/>
    </reaction>
</comment>
<dbReference type="RefSeq" id="WP_085441660.1">
    <property type="nucleotide sequence ID" value="NZ_LVJN01000018.1"/>
</dbReference>
<keyword evidence="5" id="KW-0808">Transferase</keyword>
<evidence type="ECO:0000256" key="2">
    <source>
        <dbReference type="ARBA" id="ARBA00013064"/>
    </source>
</evidence>
<dbReference type="SUPFAM" id="SSF89550">
    <property type="entry name" value="PHP domain-like"/>
    <property type="match status" value="1"/>
</dbReference>
<gene>
    <name evidence="5" type="ORF">MAIT1_03145</name>
</gene>
<evidence type="ECO:0000256" key="3">
    <source>
        <dbReference type="ARBA" id="ARBA00022801"/>
    </source>
</evidence>
<evidence type="ECO:0000313" key="5">
    <source>
        <dbReference type="EMBL" id="OSM05016.1"/>
    </source>
</evidence>
<dbReference type="GO" id="GO:0030145">
    <property type="term" value="F:manganese ion binding"/>
    <property type="evidence" value="ECO:0007669"/>
    <property type="project" value="InterPro"/>
</dbReference>
<dbReference type="EC" id="3.1.3.48" evidence="2"/>
<name>A0A1Y2K8L1_9PROT</name>
<dbReference type="STRING" id="1434232.MAIT1_03145"/>
<dbReference type="OrthoDB" id="9788539at2"/>
<dbReference type="Pfam" id="PF19567">
    <property type="entry name" value="CpsB_CapC"/>
    <property type="match status" value="1"/>
</dbReference>
<reference evidence="5 6" key="1">
    <citation type="journal article" date="2016" name="BMC Genomics">
        <title>Combined genomic and structural analyses of a cultured magnetotactic bacterium reveals its niche adaptation to a dynamic environment.</title>
        <authorList>
            <person name="Araujo A.C."/>
            <person name="Morillo V."/>
            <person name="Cypriano J."/>
            <person name="Teixeira L.C."/>
            <person name="Leao P."/>
            <person name="Lyra S."/>
            <person name="Almeida L.G."/>
            <person name="Bazylinski D.A."/>
            <person name="Vasconcellos A.T."/>
            <person name="Abreu F."/>
            <person name="Lins U."/>
        </authorList>
    </citation>
    <scope>NUCLEOTIDE SEQUENCE [LARGE SCALE GENOMIC DNA]</scope>
    <source>
        <strain evidence="5 6">IT-1</strain>
    </source>
</reference>
<dbReference type="PIRSF" id="PIRSF016557">
    <property type="entry name" value="Caps_synth_CpsB"/>
    <property type="match status" value="1"/>
</dbReference>
<dbReference type="AlphaFoldDB" id="A0A1Y2K8L1"/>
<dbReference type="InterPro" id="IPR016195">
    <property type="entry name" value="Pol/histidinol_Pase-like"/>
</dbReference>
<protein>
    <recommendedName>
        <fullName evidence="2">protein-tyrosine-phosphatase</fullName>
        <ecNumber evidence="2">3.1.3.48</ecNumber>
    </recommendedName>
</protein>
<dbReference type="GO" id="GO:0004725">
    <property type="term" value="F:protein tyrosine phosphatase activity"/>
    <property type="evidence" value="ECO:0007669"/>
    <property type="project" value="UniProtKB-EC"/>
</dbReference>
<comment type="caution">
    <text evidence="5">The sequence shown here is derived from an EMBL/GenBank/DDBJ whole genome shotgun (WGS) entry which is preliminary data.</text>
</comment>
<comment type="similarity">
    <text evidence="1">Belongs to the metallo-dependent hydrolases superfamily. CpsB/CapC family.</text>
</comment>